<proteinExistence type="predicted"/>
<keyword evidence="1" id="KW-0812">Transmembrane</keyword>
<reference evidence="4" key="1">
    <citation type="submission" date="2016-10" db="EMBL/GenBank/DDBJ databases">
        <authorList>
            <person name="Varghese N."/>
            <person name="Submissions S."/>
        </authorList>
    </citation>
    <scope>NUCLEOTIDE SEQUENCE [LARGE SCALE GENOMIC DNA]</scope>
    <source>
        <strain evidence="4">DSM 24740</strain>
    </source>
</reference>
<dbReference type="RefSeq" id="WP_090169810.1">
    <property type="nucleotide sequence ID" value="NZ_FOFB01000016.1"/>
</dbReference>
<evidence type="ECO:0000256" key="1">
    <source>
        <dbReference type="SAM" id="Phobius"/>
    </source>
</evidence>
<dbReference type="Proteomes" id="UP000199021">
    <property type="component" value="Unassembled WGS sequence"/>
</dbReference>
<dbReference type="AlphaFoldDB" id="A0A1H9IZP4"/>
<dbReference type="Pfam" id="PF07853">
    <property type="entry name" value="DUF1648"/>
    <property type="match status" value="1"/>
</dbReference>
<dbReference type="InterPro" id="IPR012867">
    <property type="entry name" value="DUF1648"/>
</dbReference>
<feature type="domain" description="DUF1648" evidence="2">
    <location>
        <begin position="31"/>
        <end position="75"/>
    </location>
</feature>
<keyword evidence="1" id="KW-1133">Transmembrane helix</keyword>
<organism evidence="3 4">
    <name type="scientific">Neolewinella agarilytica</name>
    <dbReference type="NCBI Taxonomy" id="478744"/>
    <lineage>
        <taxon>Bacteria</taxon>
        <taxon>Pseudomonadati</taxon>
        <taxon>Bacteroidota</taxon>
        <taxon>Saprospiria</taxon>
        <taxon>Saprospirales</taxon>
        <taxon>Lewinellaceae</taxon>
        <taxon>Neolewinella</taxon>
    </lineage>
</organism>
<accession>A0A1H9IZP4</accession>
<feature type="transmembrane region" description="Helical" evidence="1">
    <location>
        <begin position="62"/>
        <end position="82"/>
    </location>
</feature>
<sequence>MSLLNTDKDPRHAIVNPMSEGMYRIIPLAAVILGFAVVAFNYGALPETVPIHYNGKGEADGFGSKLFLWILPVINLVIFYMLELTTKSSFKWFNYPVAITEENAAAQHRIALQLVAVMRLIITLMLSWLTYEIVATTQKGSGTLNRWILGGSMVALFGAIIYYMMEANKAK</sequence>
<evidence type="ECO:0000259" key="2">
    <source>
        <dbReference type="Pfam" id="PF07853"/>
    </source>
</evidence>
<keyword evidence="4" id="KW-1185">Reference proteome</keyword>
<evidence type="ECO:0000313" key="3">
    <source>
        <dbReference type="EMBL" id="SEQ80070.1"/>
    </source>
</evidence>
<dbReference type="InParanoid" id="A0A1H9IZP4"/>
<feature type="transmembrane region" description="Helical" evidence="1">
    <location>
        <begin position="110"/>
        <end position="131"/>
    </location>
</feature>
<name>A0A1H9IZP4_9BACT</name>
<keyword evidence="1" id="KW-0472">Membrane</keyword>
<gene>
    <name evidence="3" type="ORF">SAMN05444359_11626</name>
</gene>
<feature type="transmembrane region" description="Helical" evidence="1">
    <location>
        <begin position="21"/>
        <end position="42"/>
    </location>
</feature>
<protein>
    <recommendedName>
        <fullName evidence="2">DUF1648 domain-containing protein</fullName>
    </recommendedName>
</protein>
<dbReference type="EMBL" id="FOFB01000016">
    <property type="protein sequence ID" value="SEQ80070.1"/>
    <property type="molecule type" value="Genomic_DNA"/>
</dbReference>
<dbReference type="OrthoDB" id="9808690at2"/>
<dbReference type="STRING" id="478744.SAMN05444359_11626"/>
<evidence type="ECO:0000313" key="4">
    <source>
        <dbReference type="Proteomes" id="UP000199021"/>
    </source>
</evidence>
<feature type="transmembrane region" description="Helical" evidence="1">
    <location>
        <begin position="147"/>
        <end position="165"/>
    </location>
</feature>